<proteinExistence type="predicted"/>
<evidence type="ECO:0000259" key="1">
    <source>
        <dbReference type="SMART" id="SM00421"/>
    </source>
</evidence>
<dbReference type="CDD" id="cd06170">
    <property type="entry name" value="LuxR_C_like"/>
    <property type="match status" value="1"/>
</dbReference>
<dbReference type="SUPFAM" id="SSF46894">
    <property type="entry name" value="C-terminal effector domain of the bipartite response regulators"/>
    <property type="match status" value="1"/>
</dbReference>
<evidence type="ECO:0000313" key="3">
    <source>
        <dbReference type="Proteomes" id="UP000600026"/>
    </source>
</evidence>
<organism evidence="2 3">
    <name type="scientific">Streptomyces xanthophaeus</name>
    <dbReference type="NCBI Taxonomy" id="67385"/>
    <lineage>
        <taxon>Bacteria</taxon>
        <taxon>Bacillati</taxon>
        <taxon>Actinomycetota</taxon>
        <taxon>Actinomycetes</taxon>
        <taxon>Kitasatosporales</taxon>
        <taxon>Streptomycetaceae</taxon>
        <taxon>Streptomyces</taxon>
    </lineage>
</organism>
<dbReference type="Gene3D" id="1.10.10.10">
    <property type="entry name" value="Winged helix-like DNA-binding domain superfamily/Winged helix DNA-binding domain"/>
    <property type="match status" value="1"/>
</dbReference>
<evidence type="ECO:0000313" key="2">
    <source>
        <dbReference type="EMBL" id="GHI87809.1"/>
    </source>
</evidence>
<comment type="caution">
    <text evidence="2">The sequence shown here is derived from an EMBL/GenBank/DDBJ whole genome shotgun (WGS) entry which is preliminary data.</text>
</comment>
<protein>
    <submittedName>
        <fullName evidence="2">LuxR family transcriptional regulator</fullName>
    </submittedName>
</protein>
<sequence>MPADEAEELSPAARRLYAYAVERHAFTTAEATGALGVRAAAAITELAAAHLLQRAPGGGPDQWSAVAPRAAAARALAPLALLVRETHEEMDRLRGRLETLVPAYEAGTAHRDLSGSGRLELVTDLGAVRALIAELVASCGQELLTSQPGGGRPLETLEESIGRDETLLSRGVRMRTIYQHTARYSRPTAAYVERVTALGAQVRTLGDGLMRMLIFDQHTGLMAVPDRSGAALVVREPNVVHFMTAAFERSWVGAEPFPTTVSPEAARSISDELRQTIVRLLSEGLEDKVIARRLGMSERTCQRHIAEIMRAVGAKSRFQAGFLLAAPPAAPAVPAAPAPPEPDSA</sequence>
<dbReference type="InterPro" id="IPR016032">
    <property type="entry name" value="Sig_transdc_resp-reg_C-effctor"/>
</dbReference>
<reference evidence="2" key="1">
    <citation type="submission" date="2020-09" db="EMBL/GenBank/DDBJ databases">
        <title>Whole genome shotgun sequence of Streptomyces xanthophaeus NBRC 12829.</title>
        <authorList>
            <person name="Komaki H."/>
            <person name="Tamura T."/>
        </authorList>
    </citation>
    <scope>NUCLEOTIDE SEQUENCE</scope>
    <source>
        <strain evidence="2">NBRC 12829</strain>
    </source>
</reference>
<accession>A0A919H1H9</accession>
<feature type="domain" description="HTH luxR-type" evidence="1">
    <location>
        <begin position="275"/>
        <end position="324"/>
    </location>
</feature>
<dbReference type="GO" id="GO:0006355">
    <property type="term" value="P:regulation of DNA-templated transcription"/>
    <property type="evidence" value="ECO:0007669"/>
    <property type="project" value="InterPro"/>
</dbReference>
<dbReference type="EMBL" id="BNEE01000006">
    <property type="protein sequence ID" value="GHI87809.1"/>
    <property type="molecule type" value="Genomic_DNA"/>
</dbReference>
<dbReference type="GO" id="GO:0003677">
    <property type="term" value="F:DNA binding"/>
    <property type="evidence" value="ECO:0007669"/>
    <property type="project" value="InterPro"/>
</dbReference>
<dbReference type="InterPro" id="IPR000792">
    <property type="entry name" value="Tscrpt_reg_LuxR_C"/>
</dbReference>
<keyword evidence="3" id="KW-1185">Reference proteome</keyword>
<dbReference type="AlphaFoldDB" id="A0A919H1H9"/>
<gene>
    <name evidence="2" type="ORF">Sxan_51730</name>
</gene>
<dbReference type="Pfam" id="PF00196">
    <property type="entry name" value="GerE"/>
    <property type="match status" value="1"/>
</dbReference>
<dbReference type="PANTHER" id="PTHR34293:SF1">
    <property type="entry name" value="HTH-TYPE TRANSCRIPTIONAL REGULATOR TRMBL2"/>
    <property type="match status" value="1"/>
</dbReference>
<dbReference type="InterPro" id="IPR051797">
    <property type="entry name" value="TrmB-like"/>
</dbReference>
<dbReference type="SMART" id="SM00421">
    <property type="entry name" value="HTH_LUXR"/>
    <property type="match status" value="1"/>
</dbReference>
<name>A0A919H1H9_9ACTN</name>
<dbReference type="RefSeq" id="WP_037894463.1">
    <property type="nucleotide sequence ID" value="NZ_BNEE01000006.1"/>
</dbReference>
<dbReference type="Proteomes" id="UP000600026">
    <property type="component" value="Unassembled WGS sequence"/>
</dbReference>
<dbReference type="InterPro" id="IPR036388">
    <property type="entry name" value="WH-like_DNA-bd_sf"/>
</dbReference>
<dbReference type="PANTHER" id="PTHR34293">
    <property type="entry name" value="HTH-TYPE TRANSCRIPTIONAL REGULATOR TRMBL2"/>
    <property type="match status" value="1"/>
</dbReference>